<feature type="region of interest" description="Disordered" evidence="1">
    <location>
        <begin position="108"/>
        <end position="156"/>
    </location>
</feature>
<dbReference type="EMBL" id="JAVRFH010000132">
    <property type="protein sequence ID" value="MDT0616377.1"/>
    <property type="molecule type" value="Genomic_DNA"/>
</dbReference>
<evidence type="ECO:0000256" key="1">
    <source>
        <dbReference type="SAM" id="MobiDB-lite"/>
    </source>
</evidence>
<comment type="caution">
    <text evidence="2">The sequence shown here is derived from an EMBL/GenBank/DDBJ whole genome shotgun (WGS) entry which is preliminary data.</text>
</comment>
<dbReference type="RefSeq" id="WP_311585769.1">
    <property type="nucleotide sequence ID" value="NZ_JAVRFH010000132.1"/>
</dbReference>
<keyword evidence="3" id="KW-1185">Reference proteome</keyword>
<dbReference type="Proteomes" id="UP001180724">
    <property type="component" value="Unassembled WGS sequence"/>
</dbReference>
<name>A0ABU3B1Q2_9ACTN</name>
<reference evidence="2" key="1">
    <citation type="submission" date="2024-05" db="EMBL/GenBank/DDBJ databases">
        <title>30 novel species of actinomycetes from the DSMZ collection.</title>
        <authorList>
            <person name="Nouioui I."/>
        </authorList>
    </citation>
    <scope>NUCLEOTIDE SEQUENCE</scope>
    <source>
        <strain evidence="2">DSM 40712</strain>
    </source>
</reference>
<evidence type="ECO:0000313" key="3">
    <source>
        <dbReference type="Proteomes" id="UP001180724"/>
    </source>
</evidence>
<gene>
    <name evidence="2" type="ORF">RM812_40510</name>
</gene>
<organism evidence="2 3">
    <name type="scientific">Streptomyces lancefieldiae</name>
    <dbReference type="NCBI Taxonomy" id="3075520"/>
    <lineage>
        <taxon>Bacteria</taxon>
        <taxon>Bacillati</taxon>
        <taxon>Actinomycetota</taxon>
        <taxon>Actinomycetes</taxon>
        <taxon>Kitasatosporales</taxon>
        <taxon>Streptomycetaceae</taxon>
        <taxon>Streptomyces</taxon>
    </lineage>
</organism>
<proteinExistence type="predicted"/>
<protein>
    <recommendedName>
        <fullName evidence="4">XRE family transcriptional regulator</fullName>
    </recommendedName>
</protein>
<sequence length="268" mass="29950">MKLSLIALPSESEVPPGPHRNLLTALHDLYRLSGFPSTRVISKVITRSEFARDSMSHQTVANILTGRRVPRWLKVEALVDALLTLARRETALSELDRFRSLWESIHSPAGDLHGETPEPRSSPPSPAEPIQKTEASGPVEPESEQESPPTSDAGQGKWQVLLDAPTSEKNSLHTRIIAAGWNGPEMFNISLLAGVCQVELNLRHPMGKEIWEVMEGEDQQAATTLALLLISWARMEDEMPSGRAMERIKQARIDWGRYARLFVEQLRK</sequence>
<feature type="compositionally biased region" description="Low complexity" evidence="1">
    <location>
        <begin position="136"/>
        <end position="151"/>
    </location>
</feature>
<accession>A0ABU3B1Q2</accession>
<evidence type="ECO:0000313" key="2">
    <source>
        <dbReference type="EMBL" id="MDT0616377.1"/>
    </source>
</evidence>
<evidence type="ECO:0008006" key="4">
    <source>
        <dbReference type="Google" id="ProtNLM"/>
    </source>
</evidence>